<evidence type="ECO:0000313" key="3">
    <source>
        <dbReference type="EMBL" id="KAG5630806.1"/>
    </source>
</evidence>
<evidence type="ECO:0000256" key="2">
    <source>
        <dbReference type="SAM" id="MobiDB-lite"/>
    </source>
</evidence>
<sequence>MLLRNLNPCEVYAMKELRSTKSPQAQKNGLVKSKIKAILEAKKEENKKYQQMILQDEEISHIMLKRLFLSKHIWCRWHMSPNQSRHTEIPFINTIRQSIRAQLPQMGAEFKNSSSSTSGGARILSKGASKFPSNSCKISGQTKISSGKVHTYNNFSYDETHIAQINTNYSTICRPFK</sequence>
<dbReference type="Proteomes" id="UP000824120">
    <property type="component" value="Chromosome 1"/>
</dbReference>
<protein>
    <submittedName>
        <fullName evidence="3">Uncharacterized protein</fullName>
    </submittedName>
</protein>
<dbReference type="EMBL" id="JACXVP010000001">
    <property type="protein sequence ID" value="KAG5630806.1"/>
    <property type="molecule type" value="Genomic_DNA"/>
</dbReference>
<feature type="region of interest" description="Disordered" evidence="2">
    <location>
        <begin position="109"/>
        <end position="132"/>
    </location>
</feature>
<keyword evidence="1" id="KW-0175">Coiled coil</keyword>
<comment type="caution">
    <text evidence="3">The sequence shown here is derived from an EMBL/GenBank/DDBJ whole genome shotgun (WGS) entry which is preliminary data.</text>
</comment>
<accession>A0A9J6B259</accession>
<gene>
    <name evidence="3" type="ORF">H5410_002523</name>
</gene>
<dbReference type="AlphaFoldDB" id="A0A9J6B259"/>
<organism evidence="3 4">
    <name type="scientific">Solanum commersonii</name>
    <name type="common">Commerson's wild potato</name>
    <name type="synonym">Commerson's nightshade</name>
    <dbReference type="NCBI Taxonomy" id="4109"/>
    <lineage>
        <taxon>Eukaryota</taxon>
        <taxon>Viridiplantae</taxon>
        <taxon>Streptophyta</taxon>
        <taxon>Embryophyta</taxon>
        <taxon>Tracheophyta</taxon>
        <taxon>Spermatophyta</taxon>
        <taxon>Magnoliopsida</taxon>
        <taxon>eudicotyledons</taxon>
        <taxon>Gunneridae</taxon>
        <taxon>Pentapetalae</taxon>
        <taxon>asterids</taxon>
        <taxon>lamiids</taxon>
        <taxon>Solanales</taxon>
        <taxon>Solanaceae</taxon>
        <taxon>Solanoideae</taxon>
        <taxon>Solaneae</taxon>
        <taxon>Solanum</taxon>
    </lineage>
</organism>
<feature type="coiled-coil region" evidence="1">
    <location>
        <begin position="32"/>
        <end position="59"/>
    </location>
</feature>
<keyword evidence="4" id="KW-1185">Reference proteome</keyword>
<evidence type="ECO:0000313" key="4">
    <source>
        <dbReference type="Proteomes" id="UP000824120"/>
    </source>
</evidence>
<evidence type="ECO:0000256" key="1">
    <source>
        <dbReference type="SAM" id="Coils"/>
    </source>
</evidence>
<name>A0A9J6B259_SOLCO</name>
<reference evidence="3 4" key="1">
    <citation type="submission" date="2020-09" db="EMBL/GenBank/DDBJ databases">
        <title>De no assembly of potato wild relative species, Solanum commersonii.</title>
        <authorList>
            <person name="Cho K."/>
        </authorList>
    </citation>
    <scope>NUCLEOTIDE SEQUENCE [LARGE SCALE GENOMIC DNA]</scope>
    <source>
        <strain evidence="3">LZ3.2</strain>
        <tissue evidence="3">Leaf</tissue>
    </source>
</reference>
<proteinExistence type="predicted"/>